<dbReference type="PANTHER" id="PTHR30619">
    <property type="entry name" value="DNA INTERNALIZATION/COMPETENCE PROTEIN COMEC/REC2"/>
    <property type="match status" value="1"/>
</dbReference>
<feature type="transmembrane region" description="Helical" evidence="6">
    <location>
        <begin position="313"/>
        <end position="333"/>
    </location>
</feature>
<protein>
    <submittedName>
        <fullName evidence="8">Competence protein ComEC</fullName>
    </submittedName>
</protein>
<keyword evidence="9" id="KW-1185">Reference proteome</keyword>
<evidence type="ECO:0000256" key="1">
    <source>
        <dbReference type="ARBA" id="ARBA00004651"/>
    </source>
</evidence>
<dbReference type="NCBIfam" id="TIGR00361">
    <property type="entry name" value="ComEC_Rec2"/>
    <property type="match status" value="1"/>
</dbReference>
<gene>
    <name evidence="8" type="ORF">EDC18_102382</name>
</gene>
<feature type="transmembrane region" description="Helical" evidence="6">
    <location>
        <begin position="427"/>
        <end position="447"/>
    </location>
</feature>
<dbReference type="SMART" id="SM00849">
    <property type="entry name" value="Lactamase_B"/>
    <property type="match status" value="1"/>
</dbReference>
<organism evidence="8 9">
    <name type="scientific">Natranaerovirga pectinivora</name>
    <dbReference type="NCBI Taxonomy" id="682400"/>
    <lineage>
        <taxon>Bacteria</taxon>
        <taxon>Bacillati</taxon>
        <taxon>Bacillota</taxon>
        <taxon>Clostridia</taxon>
        <taxon>Lachnospirales</taxon>
        <taxon>Natranaerovirgaceae</taxon>
        <taxon>Natranaerovirga</taxon>
    </lineage>
</organism>
<name>A0A4R3MMZ6_9FIRM</name>
<comment type="caution">
    <text evidence="8">The sequence shown here is derived from an EMBL/GenBank/DDBJ whole genome shotgun (WGS) entry which is preliminary data.</text>
</comment>
<comment type="subcellular location">
    <subcellularLocation>
        <location evidence="1">Cell membrane</location>
        <topology evidence="1">Multi-pass membrane protein</topology>
    </subcellularLocation>
</comment>
<dbReference type="InterPro" id="IPR001279">
    <property type="entry name" value="Metallo-B-lactamas"/>
</dbReference>
<keyword evidence="5 6" id="KW-0472">Membrane</keyword>
<dbReference type="EMBL" id="SMAL01000002">
    <property type="protein sequence ID" value="TCT16363.1"/>
    <property type="molecule type" value="Genomic_DNA"/>
</dbReference>
<feature type="transmembrane region" description="Helical" evidence="6">
    <location>
        <begin position="49"/>
        <end position="69"/>
    </location>
</feature>
<dbReference type="Pfam" id="PF13567">
    <property type="entry name" value="DUF4131"/>
    <property type="match status" value="1"/>
</dbReference>
<dbReference type="InterPro" id="IPR004477">
    <property type="entry name" value="ComEC_N"/>
</dbReference>
<feature type="transmembrane region" description="Helical" evidence="6">
    <location>
        <begin position="459"/>
        <end position="478"/>
    </location>
</feature>
<dbReference type="GO" id="GO:0030420">
    <property type="term" value="P:establishment of competence for transformation"/>
    <property type="evidence" value="ECO:0007669"/>
    <property type="project" value="InterPro"/>
</dbReference>
<dbReference type="Pfam" id="PF03772">
    <property type="entry name" value="Competence"/>
    <property type="match status" value="1"/>
</dbReference>
<dbReference type="InterPro" id="IPR052159">
    <property type="entry name" value="Competence_DNA_uptake"/>
</dbReference>
<accession>A0A4R3MMZ6</accession>
<dbReference type="InterPro" id="IPR036866">
    <property type="entry name" value="RibonucZ/Hydroxyglut_hydro"/>
</dbReference>
<evidence type="ECO:0000256" key="2">
    <source>
        <dbReference type="ARBA" id="ARBA00022475"/>
    </source>
</evidence>
<feature type="transmembrane region" description="Helical" evidence="6">
    <location>
        <begin position="339"/>
        <end position="358"/>
    </location>
</feature>
<dbReference type="Gene3D" id="3.60.15.10">
    <property type="entry name" value="Ribonuclease Z/Hydroxyacylglutathione hydrolase-like"/>
    <property type="match status" value="1"/>
</dbReference>
<feature type="transmembrane region" description="Helical" evidence="6">
    <location>
        <begin position="238"/>
        <end position="257"/>
    </location>
</feature>
<proteinExistence type="predicted"/>
<evidence type="ECO:0000259" key="7">
    <source>
        <dbReference type="SMART" id="SM00849"/>
    </source>
</evidence>
<evidence type="ECO:0000256" key="3">
    <source>
        <dbReference type="ARBA" id="ARBA00022692"/>
    </source>
</evidence>
<feature type="transmembrane region" description="Helical" evidence="6">
    <location>
        <begin position="269"/>
        <end position="287"/>
    </location>
</feature>
<feature type="transmembrane region" description="Helical" evidence="6">
    <location>
        <begin position="6"/>
        <end position="37"/>
    </location>
</feature>
<keyword evidence="2" id="KW-1003">Cell membrane</keyword>
<dbReference type="Proteomes" id="UP000294902">
    <property type="component" value="Unassembled WGS sequence"/>
</dbReference>
<evidence type="ECO:0000256" key="4">
    <source>
        <dbReference type="ARBA" id="ARBA00022989"/>
    </source>
</evidence>
<dbReference type="Pfam" id="PF00753">
    <property type="entry name" value="Lactamase_B"/>
    <property type="match status" value="1"/>
</dbReference>
<dbReference type="PANTHER" id="PTHR30619:SF1">
    <property type="entry name" value="RECOMBINATION PROTEIN 2"/>
    <property type="match status" value="1"/>
</dbReference>
<feature type="transmembrane region" description="Helical" evidence="6">
    <location>
        <begin position="365"/>
        <end position="387"/>
    </location>
</feature>
<evidence type="ECO:0000313" key="8">
    <source>
        <dbReference type="EMBL" id="TCT16363.1"/>
    </source>
</evidence>
<feature type="transmembrane region" description="Helical" evidence="6">
    <location>
        <begin position="393"/>
        <end position="420"/>
    </location>
</feature>
<evidence type="ECO:0000313" key="9">
    <source>
        <dbReference type="Proteomes" id="UP000294902"/>
    </source>
</evidence>
<feature type="transmembrane region" description="Helical" evidence="6">
    <location>
        <begin position="485"/>
        <end position="506"/>
    </location>
</feature>
<keyword evidence="3 6" id="KW-0812">Transmembrane</keyword>
<reference evidence="8 9" key="1">
    <citation type="submission" date="2019-03" db="EMBL/GenBank/DDBJ databases">
        <title>Genomic Encyclopedia of Type Strains, Phase IV (KMG-IV): sequencing the most valuable type-strain genomes for metagenomic binning, comparative biology and taxonomic classification.</title>
        <authorList>
            <person name="Goeker M."/>
        </authorList>
    </citation>
    <scope>NUCLEOTIDE SEQUENCE [LARGE SCALE GENOMIC DNA]</scope>
    <source>
        <strain evidence="8 9">DSM 24629</strain>
    </source>
</reference>
<keyword evidence="4 6" id="KW-1133">Transmembrane helix</keyword>
<evidence type="ECO:0000256" key="5">
    <source>
        <dbReference type="ARBA" id="ARBA00023136"/>
    </source>
</evidence>
<feature type="domain" description="Metallo-beta-lactamase" evidence="7">
    <location>
        <begin position="515"/>
        <end position="712"/>
    </location>
</feature>
<dbReference type="NCBIfam" id="TIGR00360">
    <property type="entry name" value="ComEC_N-term"/>
    <property type="match status" value="1"/>
</dbReference>
<sequence>MKRPLVMLVIAFLLGLLLGYLSEYYILSIMSIVFVVILSYKLYKTYYKVWVFAMPLICFFSYALMVNALEPKNIDIHNAFDGRVSASFTGIVEDYTYNDNQTILIVRTHNLTINEQRYKNNLKIRVTFNNKINLHLKDEVWMEGTLYKLQLPRNDGAWNEKLYYHIRGIDFRFFANEINILEKNLSFFQSLKNFRSKVEENYYNLLAKEDAGIISAMVIGERRGLDGEIRELFQKSGIAHILAISGLHITLIGLFIFQLLKYMRINIRLSGIITIIFLIIYCIFTGASISTQRAVLMVSVLLGSYIFGRTYEIFSALALAGIILLIINPLFIFDVGFQLSFAAVLGIRIITPFLQSYIKWDNKVIKLLCGSTAAYISTTPIIAFYYYEIPVYAIIVNILIIPLLSVLVPVAFLAGVVSFFSMTLGKILIGIVFFILQFIKFVSEFVSKMPINTILTGKPLLLTLIVLYLVIALIIYYSKSKKKQGFVILGMVGFFIFKTLVTPNYLEVTIIDVAQGDSIFITTPSKKNIIIDGGGSIFEEIGIRRILPFLKYNGINKIHYMFLTHSDLDHISGLIEIIDKVDVDYLFVSKTDYNNNLYVELMRKAKENNVSVVEILKGDSLRIGEIFIECLFPKENTVVRGNNDYSLVLSLTYKDIKMLFTGDIERNQELQLLDFITPHQILKVAHHGSRTSSNEEFLEVVQPEIGLISYGMYNSYGHPHQEVIDRYHSYDTILYKTGRDGAIRLRTNGTKVYVSTKLPRKD</sequence>
<dbReference type="CDD" id="cd07731">
    <property type="entry name" value="ComA-like_MBL-fold"/>
    <property type="match status" value="1"/>
</dbReference>
<dbReference type="InterPro" id="IPR004797">
    <property type="entry name" value="Competence_ComEC/Rec2"/>
</dbReference>
<dbReference type="AlphaFoldDB" id="A0A4R3MMZ6"/>
<dbReference type="RefSeq" id="WP_132250702.1">
    <property type="nucleotide sequence ID" value="NZ_SMAL01000002.1"/>
</dbReference>
<dbReference type="InterPro" id="IPR025405">
    <property type="entry name" value="DUF4131"/>
</dbReference>
<dbReference type="SUPFAM" id="SSF56281">
    <property type="entry name" value="Metallo-hydrolase/oxidoreductase"/>
    <property type="match status" value="1"/>
</dbReference>
<dbReference type="InterPro" id="IPR035681">
    <property type="entry name" value="ComA-like_MBL"/>
</dbReference>
<dbReference type="OrthoDB" id="9761531at2"/>
<dbReference type="GO" id="GO:0005886">
    <property type="term" value="C:plasma membrane"/>
    <property type="evidence" value="ECO:0007669"/>
    <property type="project" value="UniProtKB-SubCell"/>
</dbReference>
<evidence type="ECO:0000256" key="6">
    <source>
        <dbReference type="SAM" id="Phobius"/>
    </source>
</evidence>